<sequence>MIDADLDRTGTVPFENAAWRLLSDGLEHRDTGYFIEADLLGRRRDDGLWDWPMHLAEKRWCAPRLFREAFLAALDAFGVARDAALARSFVAGFGALAGQGRTATSTEFVALGEVFARKPSARRPAMPVTGPAARRGLDPAGLRVPAGA</sequence>
<accession>A0ABQ4RYD7</accession>
<feature type="region of interest" description="Disordered" evidence="1">
    <location>
        <begin position="122"/>
        <end position="148"/>
    </location>
</feature>
<reference evidence="2" key="2">
    <citation type="submission" date="2021-08" db="EMBL/GenBank/DDBJ databases">
        <authorList>
            <person name="Tani A."/>
            <person name="Ola A."/>
            <person name="Ogura Y."/>
            <person name="Katsura K."/>
            <person name="Hayashi T."/>
        </authorList>
    </citation>
    <scope>NUCLEOTIDE SEQUENCE</scope>
    <source>
        <strain evidence="2">DSM 19015</strain>
    </source>
</reference>
<keyword evidence="3" id="KW-1185">Reference proteome</keyword>
<organism evidence="2 3">
    <name type="scientific">Methylobacterium iners</name>
    <dbReference type="NCBI Taxonomy" id="418707"/>
    <lineage>
        <taxon>Bacteria</taxon>
        <taxon>Pseudomonadati</taxon>
        <taxon>Pseudomonadota</taxon>
        <taxon>Alphaproteobacteria</taxon>
        <taxon>Hyphomicrobiales</taxon>
        <taxon>Methylobacteriaceae</taxon>
        <taxon>Methylobacterium</taxon>
    </lineage>
</organism>
<dbReference type="EMBL" id="BPQP01000027">
    <property type="protein sequence ID" value="GJD94653.1"/>
    <property type="molecule type" value="Genomic_DNA"/>
</dbReference>
<dbReference type="Proteomes" id="UP001055125">
    <property type="component" value="Unassembled WGS sequence"/>
</dbReference>
<evidence type="ECO:0000256" key="1">
    <source>
        <dbReference type="SAM" id="MobiDB-lite"/>
    </source>
</evidence>
<reference evidence="2" key="1">
    <citation type="journal article" date="2021" name="Front. Microbiol.">
        <title>Comprehensive Comparative Genomics and Phenotyping of Methylobacterium Species.</title>
        <authorList>
            <person name="Alessa O."/>
            <person name="Ogura Y."/>
            <person name="Fujitani Y."/>
            <person name="Takami H."/>
            <person name="Hayashi T."/>
            <person name="Sahin N."/>
            <person name="Tani A."/>
        </authorList>
    </citation>
    <scope>NUCLEOTIDE SEQUENCE</scope>
    <source>
        <strain evidence="2">DSM 19015</strain>
    </source>
</reference>
<evidence type="ECO:0000313" key="3">
    <source>
        <dbReference type="Proteomes" id="UP001055125"/>
    </source>
</evidence>
<proteinExistence type="predicted"/>
<protein>
    <submittedName>
        <fullName evidence="2">Uncharacterized protein</fullName>
    </submittedName>
</protein>
<gene>
    <name evidence="2" type="ORF">OCOJLMKI_1856</name>
</gene>
<dbReference type="RefSeq" id="WP_238243820.1">
    <property type="nucleotide sequence ID" value="NZ_BPQP01000027.1"/>
</dbReference>
<name>A0ABQ4RYD7_9HYPH</name>
<evidence type="ECO:0000313" key="2">
    <source>
        <dbReference type="EMBL" id="GJD94653.1"/>
    </source>
</evidence>
<comment type="caution">
    <text evidence="2">The sequence shown here is derived from an EMBL/GenBank/DDBJ whole genome shotgun (WGS) entry which is preliminary data.</text>
</comment>